<keyword evidence="2" id="KW-1133">Transmembrane helix</keyword>
<protein>
    <submittedName>
        <fullName evidence="3">Uncharacterized protein</fullName>
    </submittedName>
</protein>
<evidence type="ECO:0000256" key="2">
    <source>
        <dbReference type="SAM" id="Phobius"/>
    </source>
</evidence>
<feature type="compositionally biased region" description="Basic and acidic residues" evidence="1">
    <location>
        <begin position="24"/>
        <end position="33"/>
    </location>
</feature>
<dbReference type="VEuPathDB" id="FungiDB:BO78DRAFT_469308"/>
<feature type="compositionally biased region" description="Polar residues" evidence="1">
    <location>
        <begin position="1"/>
        <end position="23"/>
    </location>
</feature>
<keyword evidence="4" id="KW-1185">Reference proteome</keyword>
<organism evidence="3 4">
    <name type="scientific">Aspergillus sclerotiicarbonarius (strain CBS 121057 / IBT 28362)</name>
    <dbReference type="NCBI Taxonomy" id="1448318"/>
    <lineage>
        <taxon>Eukaryota</taxon>
        <taxon>Fungi</taxon>
        <taxon>Dikarya</taxon>
        <taxon>Ascomycota</taxon>
        <taxon>Pezizomycotina</taxon>
        <taxon>Eurotiomycetes</taxon>
        <taxon>Eurotiomycetidae</taxon>
        <taxon>Eurotiales</taxon>
        <taxon>Aspergillaceae</taxon>
        <taxon>Aspergillus</taxon>
        <taxon>Aspergillus subgen. Circumdati</taxon>
    </lineage>
</organism>
<evidence type="ECO:0000313" key="3">
    <source>
        <dbReference type="EMBL" id="PYI07267.1"/>
    </source>
</evidence>
<evidence type="ECO:0000313" key="4">
    <source>
        <dbReference type="Proteomes" id="UP000248423"/>
    </source>
</evidence>
<feature type="region of interest" description="Disordered" evidence="1">
    <location>
        <begin position="1"/>
        <end position="35"/>
    </location>
</feature>
<keyword evidence="2" id="KW-0812">Transmembrane</keyword>
<name>A0A319EAW6_ASPSB</name>
<feature type="transmembrane region" description="Helical" evidence="2">
    <location>
        <begin position="75"/>
        <end position="92"/>
    </location>
</feature>
<dbReference type="EMBL" id="KZ826343">
    <property type="protein sequence ID" value="PYI07267.1"/>
    <property type="molecule type" value="Genomic_DNA"/>
</dbReference>
<dbReference type="Proteomes" id="UP000248423">
    <property type="component" value="Unassembled WGS sequence"/>
</dbReference>
<dbReference type="AlphaFoldDB" id="A0A319EAW6"/>
<keyword evidence="2" id="KW-0472">Membrane</keyword>
<reference evidence="3 4" key="1">
    <citation type="submission" date="2018-02" db="EMBL/GenBank/DDBJ databases">
        <title>The genomes of Aspergillus section Nigri reveals drivers in fungal speciation.</title>
        <authorList>
            <consortium name="DOE Joint Genome Institute"/>
            <person name="Vesth T.C."/>
            <person name="Nybo J."/>
            <person name="Theobald S."/>
            <person name="Brandl J."/>
            <person name="Frisvad J.C."/>
            <person name="Nielsen K.F."/>
            <person name="Lyhne E.K."/>
            <person name="Kogle M.E."/>
            <person name="Kuo A."/>
            <person name="Riley R."/>
            <person name="Clum A."/>
            <person name="Nolan M."/>
            <person name="Lipzen A."/>
            <person name="Salamov A."/>
            <person name="Henrissat B."/>
            <person name="Wiebenga A."/>
            <person name="De vries R.P."/>
            <person name="Grigoriev I.V."/>
            <person name="Mortensen U.H."/>
            <person name="Andersen M.R."/>
            <person name="Baker S.E."/>
        </authorList>
    </citation>
    <scope>NUCLEOTIDE SEQUENCE [LARGE SCALE GENOMIC DNA]</scope>
    <source>
        <strain evidence="3 4">CBS 121057</strain>
    </source>
</reference>
<gene>
    <name evidence="3" type="ORF">BO78DRAFT_469308</name>
</gene>
<proteinExistence type="predicted"/>
<accession>A0A319EAW6</accession>
<evidence type="ECO:0000256" key="1">
    <source>
        <dbReference type="SAM" id="MobiDB-lite"/>
    </source>
</evidence>
<sequence length="220" mass="24894">MWFYSTMYSVTRSDQPRNQNQNQEEGKGRKPRPDLQPQAGLLGPWKLPTPIVFWPGLNKFFSLFCLVPGVPIGDYKWATLAFIYLVLIYKLCRCCRARRIAVLCTHCTVIWSNRIEQIKTLIDHVEFGQSNFQWGVGGWDRVSNGMQMGTRTGVLLCTLEWSVFLPSGGFHCSSFILPGRLVDGGWVDDGWVGWEEGQGRVPALLVSVLTVQSTERCMDG</sequence>